<proteinExistence type="predicted"/>
<evidence type="ECO:0000313" key="5">
    <source>
        <dbReference type="RefSeq" id="XP_042564358.1"/>
    </source>
</evidence>
<dbReference type="KEGG" id="char:122133075"/>
<gene>
    <name evidence="5" type="primary">LOC122133075</name>
</gene>
<sequence>MACSIEAGQWTEKTGADLEEFPTQTSGDSCGIFMLMYALCLCTSTPYHFSENDMPQIRRWWCVHLLQRFAIEGYAC</sequence>
<keyword evidence="2" id="KW-0378">Hydrolase</keyword>
<organism evidence="4 5">
    <name type="scientific">Clupea harengus</name>
    <name type="common">Atlantic herring</name>
    <dbReference type="NCBI Taxonomy" id="7950"/>
    <lineage>
        <taxon>Eukaryota</taxon>
        <taxon>Metazoa</taxon>
        <taxon>Chordata</taxon>
        <taxon>Craniata</taxon>
        <taxon>Vertebrata</taxon>
        <taxon>Euteleostomi</taxon>
        <taxon>Actinopterygii</taxon>
        <taxon>Neopterygii</taxon>
        <taxon>Teleostei</taxon>
        <taxon>Clupei</taxon>
        <taxon>Clupeiformes</taxon>
        <taxon>Clupeoidei</taxon>
        <taxon>Clupeidae</taxon>
        <taxon>Clupea</taxon>
    </lineage>
</organism>
<dbReference type="Pfam" id="PF02902">
    <property type="entry name" value="Peptidase_C48"/>
    <property type="match status" value="1"/>
</dbReference>
<dbReference type="InterPro" id="IPR003653">
    <property type="entry name" value="Peptidase_C48_C"/>
</dbReference>
<evidence type="ECO:0000313" key="4">
    <source>
        <dbReference type="Proteomes" id="UP000515152"/>
    </source>
</evidence>
<keyword evidence="1" id="KW-0645">Protease</keyword>
<dbReference type="GeneID" id="122133075"/>
<protein>
    <submittedName>
        <fullName evidence="5">Sentrin-specific protease 5-like</fullName>
    </submittedName>
</protein>
<dbReference type="GO" id="GO:0008234">
    <property type="term" value="F:cysteine-type peptidase activity"/>
    <property type="evidence" value="ECO:0007669"/>
    <property type="project" value="InterPro"/>
</dbReference>
<evidence type="ECO:0000259" key="3">
    <source>
        <dbReference type="Pfam" id="PF02902"/>
    </source>
</evidence>
<reference evidence="5" key="1">
    <citation type="submission" date="2025-08" db="UniProtKB">
        <authorList>
            <consortium name="RefSeq"/>
        </authorList>
    </citation>
    <scope>IDENTIFICATION</scope>
</reference>
<dbReference type="Proteomes" id="UP000515152">
    <property type="component" value="Chromosome 8"/>
</dbReference>
<accession>A0A8M1KPN7</accession>
<keyword evidence="4" id="KW-1185">Reference proteome</keyword>
<feature type="domain" description="Ubiquitin-like protease family profile" evidence="3">
    <location>
        <begin position="17"/>
        <end position="62"/>
    </location>
</feature>
<evidence type="ECO:0000256" key="1">
    <source>
        <dbReference type="ARBA" id="ARBA00022670"/>
    </source>
</evidence>
<dbReference type="RefSeq" id="XP_042564358.1">
    <property type="nucleotide sequence ID" value="XM_042708424.1"/>
</dbReference>
<evidence type="ECO:0000256" key="2">
    <source>
        <dbReference type="ARBA" id="ARBA00022801"/>
    </source>
</evidence>
<name>A0A8M1KPN7_CLUHA</name>
<dbReference type="AlphaFoldDB" id="A0A8M1KPN7"/>
<dbReference type="GO" id="GO:0006508">
    <property type="term" value="P:proteolysis"/>
    <property type="evidence" value="ECO:0007669"/>
    <property type="project" value="UniProtKB-KW"/>
</dbReference>